<evidence type="ECO:0000256" key="2">
    <source>
        <dbReference type="ARBA" id="ARBA00022525"/>
    </source>
</evidence>
<evidence type="ECO:0000256" key="4">
    <source>
        <dbReference type="SAM" id="MobiDB-lite"/>
    </source>
</evidence>
<proteinExistence type="predicted"/>
<dbReference type="InterPro" id="IPR013152">
    <property type="entry name" value="Gastrin/cholecystokinin_CS"/>
</dbReference>
<dbReference type="Pfam" id="PF10923">
    <property type="entry name" value="BrxC_BrxD"/>
    <property type="match status" value="1"/>
</dbReference>
<evidence type="ECO:0000313" key="6">
    <source>
        <dbReference type="Proteomes" id="UP000198297"/>
    </source>
</evidence>
<comment type="subcellular location">
    <subcellularLocation>
        <location evidence="1">Secreted</location>
    </subcellularLocation>
</comment>
<dbReference type="Proteomes" id="UP000198297">
    <property type="component" value="Unassembled WGS sequence"/>
</dbReference>
<dbReference type="GO" id="GO:0005576">
    <property type="term" value="C:extracellular region"/>
    <property type="evidence" value="ECO:0007669"/>
    <property type="project" value="UniProtKB-SubCell"/>
</dbReference>
<feature type="compositionally biased region" description="Polar residues" evidence="4">
    <location>
        <begin position="1149"/>
        <end position="1162"/>
    </location>
</feature>
<dbReference type="InterPro" id="IPR021228">
    <property type="entry name" value="BrxD"/>
</dbReference>
<evidence type="ECO:0000256" key="3">
    <source>
        <dbReference type="SAM" id="Coils"/>
    </source>
</evidence>
<dbReference type="EMBL" id="FZNK01000019">
    <property type="protein sequence ID" value="SNR74790.1"/>
    <property type="molecule type" value="Genomic_DNA"/>
</dbReference>
<keyword evidence="2" id="KW-0964">Secreted</keyword>
<protein>
    <submittedName>
        <fullName evidence="5">Uncharacterized protein</fullName>
    </submittedName>
</protein>
<gene>
    <name evidence="5" type="ORF">SAMN06266787_11922</name>
</gene>
<organism evidence="5 6">
    <name type="scientific">Halorubrum ezzemoulense</name>
    <name type="common">Halorubrum chaoviator</name>
    <dbReference type="NCBI Taxonomy" id="337243"/>
    <lineage>
        <taxon>Archaea</taxon>
        <taxon>Methanobacteriati</taxon>
        <taxon>Methanobacteriota</taxon>
        <taxon>Stenosarchaea group</taxon>
        <taxon>Halobacteria</taxon>
        <taxon>Halobacteriales</taxon>
        <taxon>Haloferacaceae</taxon>
        <taxon>Halorubrum</taxon>
    </lineage>
</organism>
<evidence type="ECO:0000256" key="1">
    <source>
        <dbReference type="ARBA" id="ARBA00004613"/>
    </source>
</evidence>
<reference evidence="5 6" key="1">
    <citation type="submission" date="2017-06" db="EMBL/GenBank/DDBJ databases">
        <authorList>
            <person name="Kim H.J."/>
            <person name="Triplett B.A."/>
        </authorList>
    </citation>
    <scope>NUCLEOTIDE SEQUENCE [LARGE SCALE GENOMIC DNA]</scope>
    <source>
        <strain evidence="5 6">DSM 19316</strain>
    </source>
</reference>
<evidence type="ECO:0000313" key="5">
    <source>
        <dbReference type="EMBL" id="SNR74790.1"/>
    </source>
</evidence>
<dbReference type="RefSeq" id="WP_089309288.1">
    <property type="nucleotide sequence ID" value="NZ_FZNK01000019.1"/>
</dbReference>
<name>A0A238YUQ0_HALEZ</name>
<sequence>MGQANAQNIESSLRELNDTLNKDEGIVNTSSAHRFLDQPSDIETEYIEYARTHLIQPDIQRFIDSLTGALEDEDLNKSVPGYIVGPYGFGKTSTTGKVWYLLDQEDNYITTPPIYFDELQSIVDAVYGWMRFRLRDREEHLETLEQRYQAKVTSNVEDIVDQTGFDDKDQTREEFERLIESGSIDIEFSVQHVLDFLSECNQIAKDAGYKGLVVIADELQQFISSHSSDKEAYSKLRDIAKSTALGLNEGDGLGLLFTMDDGLHGDLDVNADDVLARLAEQNVQLNLANVYNRDFPTKLWESLAETYGFKDRRYEVITEDTLDAIGQICERGPPLSNGPRSVVDILTIAIEHYLSESEAFDALDLANAYYNGVVRFKGDHIKTAITEAINSDQISTSDRENFIKLCGVFPRGVSDDLLKQYGVHEAKEQVKGELHGQLIITHEEGRTLKRLEREGEDRGIKDELFTQFYRDYDTTDIYDSNASETFREFVASEELFPAVRGKSLSSWVTEHAFEPETGGVYAAVFRGSFNGQEYPERLIEIRMGTDATSVKSPDEGTDTDLTIGFAVNMEKQTEVTPHIERVSTDEVLLHLDLADSFDSLPSNIVMLEDYMSPEDVSPHLLLSLHHFMRNWEENQTVNPNQETQLEYIRDQLVTQSIQKAFGPPLNGDDFLDESGSSRRTVDPSKVVEKIFNRVIEEVYPDYKTLFISDNYQTFLDDYESLLVGNDPNIRISQKRGNTPIEGTKSDISNAIGVSSNSTAKTRLDKQFEDLVDTEVWQGKDARVRLTLHPLEELVKDHIEEQEKETVAVSELYDVAGEKGYRQEEVDWAIRLLVGRDFIKHDQNDGTVELSDIAIDIDQVKSRLESLRNTAAELNEISNEWSEYDSITDELDRIEEELSGTTNDDIEILDDLNAELEAVDSQISTQIKATSATLHERARGTIDRLKGLSSRNKPRDLKKTVEKSNVPFGLHIKDIETELSSNFTKATTEADSARSDLDTDLEITSGTATLSEINTLQDSISEAKEIAEQVDEELEDIKEDAADYADWCRLANDMDAARSDIVQYANTHPDNSAAMSIRDELTALMSEIQTEFQKGGDHDDFPQALRNAEMYRQQFEDLKDQFEEITQGDEENFNYRKNVLENTLKIGTSGHPSIRQNLSPNNAEKSRNDLKHEFRRQLVENSDGIEDVKSDIKSIETSIEYAELLNQVPDEADPTPADIRDQIADFESTIEDIHQAVSQMDITSAIQLPTEDGRSNSFPNTDEKLSLSIDNREVNVGERIDEIRDSIEALHQDVREWRQVTETPPEDLEYIMDELDYRDQSDLESVLIAVSEKKGDTDVAEFFADLETLFEGNHITLSIKSEHR</sequence>
<dbReference type="PROSITE" id="PS00259">
    <property type="entry name" value="GASTRIN"/>
    <property type="match status" value="1"/>
</dbReference>
<accession>A0A238YUQ0</accession>
<keyword evidence="3" id="KW-0175">Coiled coil</keyword>
<feature type="coiled-coil region" evidence="3">
    <location>
        <begin position="849"/>
        <end position="903"/>
    </location>
</feature>
<feature type="coiled-coil region" evidence="3">
    <location>
        <begin position="1012"/>
        <end position="1039"/>
    </location>
</feature>
<feature type="region of interest" description="Disordered" evidence="4">
    <location>
        <begin position="1146"/>
        <end position="1165"/>
    </location>
</feature>